<accession>A0ABM1C614</accession>
<proteinExistence type="inferred from homology"/>
<dbReference type="Pfam" id="PF10294">
    <property type="entry name" value="Methyltransf_16"/>
    <property type="match status" value="2"/>
</dbReference>
<reference evidence="6" key="1">
    <citation type="submission" date="2025-08" db="UniProtKB">
        <authorList>
            <consortium name="RefSeq"/>
        </authorList>
    </citation>
    <scope>IDENTIFICATION</scope>
    <source>
        <tissue evidence="6">Muscle</tissue>
    </source>
</reference>
<feature type="coiled-coil region" evidence="3">
    <location>
        <begin position="14"/>
        <end position="77"/>
    </location>
</feature>
<dbReference type="InterPro" id="IPR029063">
    <property type="entry name" value="SAM-dependent_MTases_sf"/>
</dbReference>
<dbReference type="Pfam" id="PF14904">
    <property type="entry name" value="FAM86"/>
    <property type="match status" value="1"/>
</dbReference>
<name>A0ABM1C614_LIMPO</name>
<dbReference type="InterPro" id="IPR029426">
    <property type="entry name" value="FAM86_N"/>
</dbReference>
<keyword evidence="2" id="KW-0808">Transferase</keyword>
<evidence type="ECO:0000313" key="5">
    <source>
        <dbReference type="Proteomes" id="UP000694941"/>
    </source>
</evidence>
<evidence type="ECO:0000313" key="6">
    <source>
        <dbReference type="RefSeq" id="XP_013794847.1"/>
    </source>
</evidence>
<evidence type="ECO:0000256" key="2">
    <source>
        <dbReference type="ARBA" id="ARBA00022679"/>
    </source>
</evidence>
<gene>
    <name evidence="6" type="primary">LOC106478822</name>
</gene>
<dbReference type="Proteomes" id="UP000694941">
    <property type="component" value="Unplaced"/>
</dbReference>
<dbReference type="PANTHER" id="PTHR14614">
    <property type="entry name" value="HEPATOCELLULAR CARCINOMA-ASSOCIATED ANTIGEN"/>
    <property type="match status" value="1"/>
</dbReference>
<keyword evidence="5" id="KW-1185">Reference proteome</keyword>
<dbReference type="InterPro" id="IPR019410">
    <property type="entry name" value="Methyltransf_16"/>
</dbReference>
<dbReference type="SUPFAM" id="SSF53335">
    <property type="entry name" value="S-adenosyl-L-methionine-dependent methyltransferases"/>
    <property type="match status" value="1"/>
</dbReference>
<dbReference type="PANTHER" id="PTHR14614:SF130">
    <property type="entry name" value="PROTEIN-LYSINE N-METHYLTRANSFERASE EEF2KMT"/>
    <property type="match status" value="1"/>
</dbReference>
<comment type="similarity">
    <text evidence="1">Belongs to the class I-like SAM-binding methyltransferase superfamily. EEF2KMT family.</text>
</comment>
<evidence type="ECO:0000256" key="3">
    <source>
        <dbReference type="SAM" id="Coils"/>
    </source>
</evidence>
<sequence length="363" mass="41740">MEIVTKRYLEMSSLQNLMEEINKLGLSYDEEDQNNVLCSTVYHPLAQQFPPSQVYRMKFLKSLMKKVEMECHEISEKMYVAYAETVNVPEIDNDISYCTYLLDPHTSVTLEESKCIVLRGTTGFRTWEGAKILAESCLEKKSFLHKRKILELGCGSGLTGIVVCKLCRPHNYIFSDGHQEILRLLHRNIILNLPYMLETTGNQESTNDNLKTRPQLSSVQLYGDQCEHSNEEQSLSGEEKICAEFTTETSQPDVCILSLDWEAVTQKEIDSFQVDVVLAADVTYDPALIRPLVKVLHMFLSKQPQAEAWIACPLRRENTFDIFLQQTGEFGLACEEMELPKKQVFQFDRTVNIVIFRLYFKNS</sequence>
<protein>
    <submittedName>
        <fullName evidence="6">Protein-lysine N-methyltransferase EEF2KMT-like isoform X1</fullName>
    </submittedName>
</protein>
<dbReference type="RefSeq" id="XP_013794847.1">
    <property type="nucleotide sequence ID" value="XM_013939393.2"/>
</dbReference>
<keyword evidence="3" id="KW-0175">Coiled coil</keyword>
<dbReference type="GeneID" id="106478822"/>
<evidence type="ECO:0000259" key="4">
    <source>
        <dbReference type="Pfam" id="PF14904"/>
    </source>
</evidence>
<dbReference type="Gene3D" id="3.40.50.150">
    <property type="entry name" value="Vaccinia Virus protein VP39"/>
    <property type="match status" value="1"/>
</dbReference>
<feature type="domain" description="FAM86 N-terminal" evidence="4">
    <location>
        <begin position="8"/>
        <end position="84"/>
    </location>
</feature>
<evidence type="ECO:0000256" key="1">
    <source>
        <dbReference type="ARBA" id="ARBA00005511"/>
    </source>
</evidence>
<organism evidence="5 6">
    <name type="scientific">Limulus polyphemus</name>
    <name type="common">Atlantic horseshoe crab</name>
    <dbReference type="NCBI Taxonomy" id="6850"/>
    <lineage>
        <taxon>Eukaryota</taxon>
        <taxon>Metazoa</taxon>
        <taxon>Ecdysozoa</taxon>
        <taxon>Arthropoda</taxon>
        <taxon>Chelicerata</taxon>
        <taxon>Merostomata</taxon>
        <taxon>Xiphosura</taxon>
        <taxon>Limulidae</taxon>
        <taxon>Limulus</taxon>
    </lineage>
</organism>